<proteinExistence type="predicted"/>
<name>A0A4R1NIE7_9GAMM</name>
<dbReference type="AlphaFoldDB" id="A0A4R1NIE7"/>
<evidence type="ECO:0000313" key="1">
    <source>
        <dbReference type="EMBL" id="TCL06867.1"/>
    </source>
</evidence>
<protein>
    <recommendedName>
        <fullName evidence="3">ANR family transcriptional regulator</fullName>
    </recommendedName>
</protein>
<dbReference type="RefSeq" id="WP_132926609.1">
    <property type="nucleotide sequence ID" value="NZ_SJOI01000001.1"/>
</dbReference>
<dbReference type="EMBL" id="SJOI01000001">
    <property type="protein sequence ID" value="TCL06867.1"/>
    <property type="molecule type" value="Genomic_DNA"/>
</dbReference>
<dbReference type="NCBIfam" id="NF033650">
    <property type="entry name" value="ANR_neg_reg"/>
    <property type="match status" value="1"/>
</dbReference>
<accession>A0A4R1NIE7</accession>
<gene>
    <name evidence="1" type="ORF">EZJ58_5164</name>
</gene>
<evidence type="ECO:0008006" key="3">
    <source>
        <dbReference type="Google" id="ProtNLM"/>
    </source>
</evidence>
<dbReference type="InterPro" id="IPR047666">
    <property type="entry name" value="ANR_neg_reg"/>
</dbReference>
<evidence type="ECO:0000313" key="2">
    <source>
        <dbReference type="Proteomes" id="UP000294555"/>
    </source>
</evidence>
<organism evidence="1 2">
    <name type="scientific">Sodalis ligni</name>
    <dbReference type="NCBI Taxonomy" id="2697027"/>
    <lineage>
        <taxon>Bacteria</taxon>
        <taxon>Pseudomonadati</taxon>
        <taxon>Pseudomonadota</taxon>
        <taxon>Gammaproteobacteria</taxon>
        <taxon>Enterobacterales</taxon>
        <taxon>Bruguierivoracaceae</taxon>
        <taxon>Sodalis</taxon>
    </lineage>
</organism>
<reference evidence="1 2" key="1">
    <citation type="submission" date="2019-02" db="EMBL/GenBank/DDBJ databases">
        <title>Investigation of anaerobic lignin degradation for improved lignocellulosic biofuels.</title>
        <authorList>
            <person name="Deangelis K."/>
        </authorList>
    </citation>
    <scope>NUCLEOTIDE SEQUENCE [LARGE SCALE GENOMIC DNA]</scope>
    <source>
        <strain evidence="1 2">159R</strain>
    </source>
</reference>
<sequence>MNMPFYEIAEKARSSEIAGMRAEAHLLWIKAEKLAKSRANAEWAAARADFCFNSRFAPTPERAA</sequence>
<dbReference type="Proteomes" id="UP000294555">
    <property type="component" value="Unassembled WGS sequence"/>
</dbReference>
<keyword evidence="2" id="KW-1185">Reference proteome</keyword>
<comment type="caution">
    <text evidence="1">The sequence shown here is derived from an EMBL/GenBank/DDBJ whole genome shotgun (WGS) entry which is preliminary data.</text>
</comment>